<name>A0A9P4HKW8_9PLEO</name>
<dbReference type="OrthoDB" id="409136at2759"/>
<feature type="region of interest" description="Disordered" evidence="1">
    <location>
        <begin position="45"/>
        <end position="67"/>
    </location>
</feature>
<dbReference type="AlphaFoldDB" id="A0A9P4HKW8"/>
<evidence type="ECO:0000313" key="3">
    <source>
        <dbReference type="Proteomes" id="UP000799777"/>
    </source>
</evidence>
<dbReference type="Proteomes" id="UP000799777">
    <property type="component" value="Unassembled WGS sequence"/>
</dbReference>
<keyword evidence="3" id="KW-1185">Reference proteome</keyword>
<gene>
    <name evidence="2" type="ORF">EK21DRAFT_96113</name>
</gene>
<proteinExistence type="predicted"/>
<dbReference type="EMBL" id="ML978155">
    <property type="protein sequence ID" value="KAF2036139.1"/>
    <property type="molecule type" value="Genomic_DNA"/>
</dbReference>
<feature type="compositionally biased region" description="Basic and acidic residues" evidence="1">
    <location>
        <begin position="45"/>
        <end position="59"/>
    </location>
</feature>
<evidence type="ECO:0000313" key="2">
    <source>
        <dbReference type="EMBL" id="KAF2036139.1"/>
    </source>
</evidence>
<protein>
    <submittedName>
        <fullName evidence="2">Uncharacterized protein</fullName>
    </submittedName>
</protein>
<sequence length="276" mass="31319">MSLAARLESDRHFTPQTERWVRQSASDNIHARLAGVVHFDLLSTHDDVGPSSPQREHYPRSRGSSMAPTLIHQSAPSACPPSLHSCWTEATPTETSISTGLASHFTGVPLLEENNGVLEVPRPLVRTPVFECAFWFLSCQYISHNREEWTTHCESHFRGEEPPQSVQCPLCEWTVTSDDGRASWNARMQHLAASHTMLGQTLRTSRPDFGLFQHLWKKRLIDSEDLKELNGGNHNLGRPPGNFVETNGQESRRERDRRTHRRQHITTSRPIGPRQV</sequence>
<organism evidence="2 3">
    <name type="scientific">Setomelanomma holmii</name>
    <dbReference type="NCBI Taxonomy" id="210430"/>
    <lineage>
        <taxon>Eukaryota</taxon>
        <taxon>Fungi</taxon>
        <taxon>Dikarya</taxon>
        <taxon>Ascomycota</taxon>
        <taxon>Pezizomycotina</taxon>
        <taxon>Dothideomycetes</taxon>
        <taxon>Pleosporomycetidae</taxon>
        <taxon>Pleosporales</taxon>
        <taxon>Pleosporineae</taxon>
        <taxon>Phaeosphaeriaceae</taxon>
        <taxon>Setomelanomma</taxon>
    </lineage>
</organism>
<accession>A0A9P4HKW8</accession>
<comment type="caution">
    <text evidence="2">The sequence shown here is derived from an EMBL/GenBank/DDBJ whole genome shotgun (WGS) entry which is preliminary data.</text>
</comment>
<reference evidence="2" key="1">
    <citation type="journal article" date="2020" name="Stud. Mycol.">
        <title>101 Dothideomycetes genomes: a test case for predicting lifestyles and emergence of pathogens.</title>
        <authorList>
            <person name="Haridas S."/>
            <person name="Albert R."/>
            <person name="Binder M."/>
            <person name="Bloem J."/>
            <person name="Labutti K."/>
            <person name="Salamov A."/>
            <person name="Andreopoulos B."/>
            <person name="Baker S."/>
            <person name="Barry K."/>
            <person name="Bills G."/>
            <person name="Bluhm B."/>
            <person name="Cannon C."/>
            <person name="Castanera R."/>
            <person name="Culley D."/>
            <person name="Daum C."/>
            <person name="Ezra D."/>
            <person name="Gonzalez J."/>
            <person name="Henrissat B."/>
            <person name="Kuo A."/>
            <person name="Liang C."/>
            <person name="Lipzen A."/>
            <person name="Lutzoni F."/>
            <person name="Magnuson J."/>
            <person name="Mondo S."/>
            <person name="Nolan M."/>
            <person name="Ohm R."/>
            <person name="Pangilinan J."/>
            <person name="Park H.-J."/>
            <person name="Ramirez L."/>
            <person name="Alfaro M."/>
            <person name="Sun H."/>
            <person name="Tritt A."/>
            <person name="Yoshinaga Y."/>
            <person name="Zwiers L.-H."/>
            <person name="Turgeon B."/>
            <person name="Goodwin S."/>
            <person name="Spatafora J."/>
            <person name="Crous P."/>
            <person name="Grigoriev I."/>
        </authorList>
    </citation>
    <scope>NUCLEOTIDE SEQUENCE</scope>
    <source>
        <strain evidence="2">CBS 110217</strain>
    </source>
</reference>
<evidence type="ECO:0000256" key="1">
    <source>
        <dbReference type="SAM" id="MobiDB-lite"/>
    </source>
</evidence>
<feature type="region of interest" description="Disordered" evidence="1">
    <location>
        <begin position="231"/>
        <end position="276"/>
    </location>
</feature>